<protein>
    <recommendedName>
        <fullName evidence="2">PAC domain-containing protein</fullName>
    </recommendedName>
</protein>
<dbReference type="PROSITE" id="PS50113">
    <property type="entry name" value="PAC"/>
    <property type="match status" value="1"/>
</dbReference>
<feature type="coiled-coil region" evidence="1">
    <location>
        <begin position="169"/>
        <end position="196"/>
    </location>
</feature>
<dbReference type="Pfam" id="PF13426">
    <property type="entry name" value="PAS_9"/>
    <property type="match status" value="1"/>
</dbReference>
<dbReference type="AlphaFoldDB" id="A0A2M7MF66"/>
<dbReference type="InterPro" id="IPR035965">
    <property type="entry name" value="PAS-like_dom_sf"/>
</dbReference>
<dbReference type="SUPFAM" id="SSF55785">
    <property type="entry name" value="PYP-like sensor domain (PAS domain)"/>
    <property type="match status" value="1"/>
</dbReference>
<dbReference type="InterPro" id="IPR000014">
    <property type="entry name" value="PAS"/>
</dbReference>
<dbReference type="EMBL" id="PFJR01000028">
    <property type="protein sequence ID" value="PIX88307.1"/>
    <property type="molecule type" value="Genomic_DNA"/>
</dbReference>
<comment type="caution">
    <text evidence="3">The sequence shown here is derived from an EMBL/GenBank/DDBJ whole genome shotgun (WGS) entry which is preliminary data.</text>
</comment>
<dbReference type="InterPro" id="IPR000700">
    <property type="entry name" value="PAS-assoc_C"/>
</dbReference>
<evidence type="ECO:0000313" key="4">
    <source>
        <dbReference type="Proteomes" id="UP000230064"/>
    </source>
</evidence>
<reference evidence="4" key="1">
    <citation type="submission" date="2017-09" db="EMBL/GenBank/DDBJ databases">
        <title>Depth-based differentiation of microbial function through sediment-hosted aquifers and enrichment of novel symbionts in the deep terrestrial subsurface.</title>
        <authorList>
            <person name="Probst A.J."/>
            <person name="Ladd B."/>
            <person name="Jarett J.K."/>
            <person name="Geller-Mcgrath D.E."/>
            <person name="Sieber C.M.K."/>
            <person name="Emerson J.B."/>
            <person name="Anantharaman K."/>
            <person name="Thomas B.C."/>
            <person name="Malmstrom R."/>
            <person name="Stieglmeier M."/>
            <person name="Klingl A."/>
            <person name="Woyke T."/>
            <person name="Ryan C.M."/>
            <person name="Banfield J.F."/>
        </authorList>
    </citation>
    <scope>NUCLEOTIDE SEQUENCE [LARGE SCALE GENOMIC DNA]</scope>
</reference>
<gene>
    <name evidence="3" type="ORF">COZ30_01170</name>
</gene>
<evidence type="ECO:0000256" key="1">
    <source>
        <dbReference type="SAM" id="Coils"/>
    </source>
</evidence>
<dbReference type="NCBIfam" id="TIGR00229">
    <property type="entry name" value="sensory_box"/>
    <property type="match status" value="1"/>
</dbReference>
<name>A0A2M7MF66_9BACT</name>
<organism evidence="3 4">
    <name type="scientific">Candidatus Nealsonbacteria bacterium CG_4_10_14_3_um_filter_36_16</name>
    <dbReference type="NCBI Taxonomy" id="1974685"/>
    <lineage>
        <taxon>Bacteria</taxon>
        <taxon>Candidatus Nealsoniibacteriota</taxon>
    </lineage>
</organism>
<keyword evidence="1" id="KW-0175">Coiled coil</keyword>
<accession>A0A2M7MF66</accession>
<dbReference type="Gene3D" id="3.30.450.20">
    <property type="entry name" value="PAS domain"/>
    <property type="match status" value="1"/>
</dbReference>
<dbReference type="Proteomes" id="UP000230064">
    <property type="component" value="Unassembled WGS sequence"/>
</dbReference>
<evidence type="ECO:0000259" key="2">
    <source>
        <dbReference type="PROSITE" id="PS50113"/>
    </source>
</evidence>
<proteinExistence type="predicted"/>
<sequence>MTNNNLDKIKKELQKTREDLNDIASYLDDFLTFLPIAVCDLSPAGIIAQIDKSFEDVSGFGALEIVGEHLTDIFLEKSRINKILNLTKRREIVKNQEFTLIRKDKKEIIVNTFFSARKDKEGNLIGYFLGMIDISSLKELQYEMETKVEERTKELQGKIEEMEKFQKLAVGRELKMVELKEEIKKLKEELEKTKGRKI</sequence>
<evidence type="ECO:0000313" key="3">
    <source>
        <dbReference type="EMBL" id="PIX88307.1"/>
    </source>
</evidence>
<dbReference type="CDD" id="cd00130">
    <property type="entry name" value="PAS"/>
    <property type="match status" value="1"/>
</dbReference>
<feature type="domain" description="PAC" evidence="2">
    <location>
        <begin position="94"/>
        <end position="146"/>
    </location>
</feature>